<evidence type="ECO:0000256" key="1">
    <source>
        <dbReference type="SAM" id="Phobius"/>
    </source>
</evidence>
<reference evidence="2" key="2">
    <citation type="submission" date="2021-04" db="EMBL/GenBank/DDBJ databases">
        <authorList>
            <person name="Gilroy R."/>
        </authorList>
    </citation>
    <scope>NUCLEOTIDE SEQUENCE</scope>
    <source>
        <strain evidence="2">CHK179-7159</strain>
    </source>
</reference>
<keyword evidence="1" id="KW-1133">Transmembrane helix</keyword>
<evidence type="ECO:0000313" key="3">
    <source>
        <dbReference type="Proteomes" id="UP000886858"/>
    </source>
</evidence>
<comment type="caution">
    <text evidence="2">The sequence shown here is derived from an EMBL/GenBank/DDBJ whole genome shotgun (WGS) entry which is preliminary data.</text>
</comment>
<dbReference type="Proteomes" id="UP000886858">
    <property type="component" value="Unassembled WGS sequence"/>
</dbReference>
<keyword evidence="1" id="KW-0812">Transmembrane</keyword>
<accession>A0A9D2L0S0</accession>
<feature type="transmembrane region" description="Helical" evidence="1">
    <location>
        <begin position="90"/>
        <end position="109"/>
    </location>
</feature>
<name>A0A9D2L0S0_9FIRM</name>
<evidence type="ECO:0000313" key="2">
    <source>
        <dbReference type="EMBL" id="HJA92551.1"/>
    </source>
</evidence>
<feature type="transmembrane region" description="Helical" evidence="1">
    <location>
        <begin position="6"/>
        <end position="26"/>
    </location>
</feature>
<proteinExistence type="predicted"/>
<reference evidence="2" key="1">
    <citation type="journal article" date="2021" name="PeerJ">
        <title>Extensive microbial diversity within the chicken gut microbiome revealed by metagenomics and culture.</title>
        <authorList>
            <person name="Gilroy R."/>
            <person name="Ravi A."/>
            <person name="Getino M."/>
            <person name="Pursley I."/>
            <person name="Horton D.L."/>
            <person name="Alikhan N.F."/>
            <person name="Baker D."/>
            <person name="Gharbi K."/>
            <person name="Hall N."/>
            <person name="Watson M."/>
            <person name="Adriaenssens E.M."/>
            <person name="Foster-Nyarko E."/>
            <person name="Jarju S."/>
            <person name="Secka A."/>
            <person name="Antonio M."/>
            <person name="Oren A."/>
            <person name="Chaudhuri R.R."/>
            <person name="La Ragione R."/>
            <person name="Hildebrand F."/>
            <person name="Pallen M.J."/>
        </authorList>
    </citation>
    <scope>NUCLEOTIDE SEQUENCE</scope>
    <source>
        <strain evidence="2">CHK179-7159</strain>
    </source>
</reference>
<feature type="transmembrane region" description="Helical" evidence="1">
    <location>
        <begin position="35"/>
        <end position="52"/>
    </location>
</feature>
<sequence>MALGILMILFVTMSLISAAGLSLLYLVKNPGVRKAVFYVMAAWGMLTAVISATSLPENYLIERLIAWMIGFISVAGVIVYIRSAQEKGRLIARLLVTASVVLGIVNLFLL</sequence>
<protein>
    <submittedName>
        <fullName evidence="2">Uncharacterized protein</fullName>
    </submittedName>
</protein>
<keyword evidence="1" id="KW-0472">Membrane</keyword>
<organism evidence="2 3">
    <name type="scientific">Candidatus Eisenbergiella merdipullorum</name>
    <dbReference type="NCBI Taxonomy" id="2838553"/>
    <lineage>
        <taxon>Bacteria</taxon>
        <taxon>Bacillati</taxon>
        <taxon>Bacillota</taxon>
        <taxon>Clostridia</taxon>
        <taxon>Lachnospirales</taxon>
        <taxon>Lachnospiraceae</taxon>
        <taxon>Eisenbergiella</taxon>
    </lineage>
</organism>
<gene>
    <name evidence="2" type="ORF">H9717_05480</name>
</gene>
<dbReference type="AlphaFoldDB" id="A0A9D2L0S0"/>
<dbReference type="EMBL" id="DWYY01000058">
    <property type="protein sequence ID" value="HJA92551.1"/>
    <property type="molecule type" value="Genomic_DNA"/>
</dbReference>
<feature type="transmembrane region" description="Helical" evidence="1">
    <location>
        <begin position="64"/>
        <end position="81"/>
    </location>
</feature>